<comment type="subcellular location">
    <subcellularLocation>
        <location evidence="5">Cytoplasm</location>
    </subcellularLocation>
</comment>
<keyword evidence="4 7" id="KW-0012">Acyltransferase</keyword>
<name>A0ABT4XVB6_9RHOB</name>
<dbReference type="Proteomes" id="UP001210720">
    <property type="component" value="Unassembled WGS sequence"/>
</dbReference>
<comment type="function">
    <text evidence="5">Acetylates the N-terminal alanine of ribosomal protein bS18.</text>
</comment>
<dbReference type="InterPro" id="IPR016181">
    <property type="entry name" value="Acyl_CoA_acyltransferase"/>
</dbReference>
<keyword evidence="2 5" id="KW-0963">Cytoplasm</keyword>
<dbReference type="SUPFAM" id="SSF55729">
    <property type="entry name" value="Acyl-CoA N-acyltransferases (Nat)"/>
    <property type="match status" value="1"/>
</dbReference>
<dbReference type="PROSITE" id="PS51186">
    <property type="entry name" value="GNAT"/>
    <property type="match status" value="1"/>
</dbReference>
<comment type="caution">
    <text evidence="7">The sequence shown here is derived from an EMBL/GenBank/DDBJ whole genome shotgun (WGS) entry which is preliminary data.</text>
</comment>
<dbReference type="GO" id="GO:0008999">
    <property type="term" value="F:protein-N-terminal-alanine acetyltransferase activity"/>
    <property type="evidence" value="ECO:0007669"/>
    <property type="project" value="UniProtKB-EC"/>
</dbReference>
<gene>
    <name evidence="7" type="primary">rimI</name>
    <name evidence="7" type="ORF">PFY00_13765</name>
</gene>
<evidence type="ECO:0000313" key="8">
    <source>
        <dbReference type="Proteomes" id="UP001210720"/>
    </source>
</evidence>
<evidence type="ECO:0000313" key="7">
    <source>
        <dbReference type="EMBL" id="MDA7425795.1"/>
    </source>
</evidence>
<evidence type="ECO:0000256" key="1">
    <source>
        <dbReference type="ARBA" id="ARBA00005395"/>
    </source>
</evidence>
<sequence>MITPERPDPQRLARVHAACFPDAPWSADDITSFLDKDGVLWVTTPDSAGFVLLGTVPPEGDILTIAVDPAVQREGHATQLLHQLFQLCESRGIETLFLEVGADNTAARALYEKTGFAEVGRRKGYYGKADGTRQDALILKRTIETQTNPT</sequence>
<evidence type="ECO:0000256" key="3">
    <source>
        <dbReference type="ARBA" id="ARBA00022679"/>
    </source>
</evidence>
<keyword evidence="3 7" id="KW-0808">Transferase</keyword>
<keyword evidence="7" id="KW-0687">Ribonucleoprotein</keyword>
<evidence type="ECO:0000259" key="6">
    <source>
        <dbReference type="PROSITE" id="PS51186"/>
    </source>
</evidence>
<dbReference type="InterPro" id="IPR050680">
    <property type="entry name" value="YpeA/RimI_acetyltransf"/>
</dbReference>
<dbReference type="Pfam" id="PF00583">
    <property type="entry name" value="Acetyltransf_1"/>
    <property type="match status" value="1"/>
</dbReference>
<dbReference type="InterPro" id="IPR006464">
    <property type="entry name" value="AcTrfase_RimI/Ard1"/>
</dbReference>
<feature type="domain" description="N-acetyltransferase" evidence="6">
    <location>
        <begin position="1"/>
        <end position="144"/>
    </location>
</feature>
<protein>
    <recommendedName>
        <fullName evidence="5">[Ribosomal protein bS18]-alanine N-acetyltransferase</fullName>
        <ecNumber evidence="5">2.3.1.266</ecNumber>
    </recommendedName>
</protein>
<evidence type="ECO:0000256" key="2">
    <source>
        <dbReference type="ARBA" id="ARBA00022490"/>
    </source>
</evidence>
<dbReference type="RefSeq" id="WP_271433150.1">
    <property type="nucleotide sequence ID" value="NZ_JAQIOY010000004.1"/>
</dbReference>
<accession>A0ABT4XVB6</accession>
<dbReference type="NCBIfam" id="TIGR01575">
    <property type="entry name" value="rimI"/>
    <property type="match status" value="1"/>
</dbReference>
<organism evidence="7 8">
    <name type="scientific">Thalassococcus lentus</name>
    <dbReference type="NCBI Taxonomy" id="1210524"/>
    <lineage>
        <taxon>Bacteria</taxon>
        <taxon>Pseudomonadati</taxon>
        <taxon>Pseudomonadota</taxon>
        <taxon>Alphaproteobacteria</taxon>
        <taxon>Rhodobacterales</taxon>
        <taxon>Roseobacteraceae</taxon>
        <taxon>Thalassococcus</taxon>
    </lineage>
</organism>
<comment type="catalytic activity">
    <reaction evidence="5">
        <text>N-terminal L-alanyl-[ribosomal protein bS18] + acetyl-CoA = N-terminal N(alpha)-acetyl-L-alanyl-[ribosomal protein bS18] + CoA + H(+)</text>
        <dbReference type="Rhea" id="RHEA:43756"/>
        <dbReference type="Rhea" id="RHEA-COMP:10676"/>
        <dbReference type="Rhea" id="RHEA-COMP:10677"/>
        <dbReference type="ChEBI" id="CHEBI:15378"/>
        <dbReference type="ChEBI" id="CHEBI:57287"/>
        <dbReference type="ChEBI" id="CHEBI:57288"/>
        <dbReference type="ChEBI" id="CHEBI:64718"/>
        <dbReference type="ChEBI" id="CHEBI:83683"/>
        <dbReference type="EC" id="2.3.1.266"/>
    </reaction>
</comment>
<dbReference type="PANTHER" id="PTHR43420">
    <property type="entry name" value="ACETYLTRANSFERASE"/>
    <property type="match status" value="1"/>
</dbReference>
<keyword evidence="8" id="KW-1185">Reference proteome</keyword>
<dbReference type="PANTHER" id="PTHR43420:SF44">
    <property type="entry name" value="ACETYLTRANSFERASE YPEA"/>
    <property type="match status" value="1"/>
</dbReference>
<keyword evidence="7" id="KW-0689">Ribosomal protein</keyword>
<reference evidence="7 8" key="1">
    <citation type="submission" date="2023-01" db="EMBL/GenBank/DDBJ databases">
        <title>Thalassococcus onchidii sp. nov., isolated from a marine invertebrate from the South China Sea.</title>
        <authorList>
            <person name="Xu S."/>
            <person name="Liu Z."/>
            <person name="Xu Y."/>
        </authorList>
    </citation>
    <scope>NUCLEOTIDE SEQUENCE [LARGE SCALE GENOMIC DNA]</scope>
    <source>
        <strain evidence="7 8">KCTC 32084</strain>
    </source>
</reference>
<dbReference type="Gene3D" id="3.40.630.30">
    <property type="match status" value="1"/>
</dbReference>
<proteinExistence type="inferred from homology"/>
<evidence type="ECO:0000256" key="5">
    <source>
        <dbReference type="RuleBase" id="RU363094"/>
    </source>
</evidence>
<dbReference type="EMBL" id="JAQIOY010000004">
    <property type="protein sequence ID" value="MDA7425795.1"/>
    <property type="molecule type" value="Genomic_DNA"/>
</dbReference>
<comment type="similarity">
    <text evidence="1 5">Belongs to the acetyltransferase family. RimI subfamily.</text>
</comment>
<evidence type="ECO:0000256" key="4">
    <source>
        <dbReference type="ARBA" id="ARBA00023315"/>
    </source>
</evidence>
<dbReference type="GO" id="GO:0005840">
    <property type="term" value="C:ribosome"/>
    <property type="evidence" value="ECO:0007669"/>
    <property type="project" value="UniProtKB-KW"/>
</dbReference>
<dbReference type="CDD" id="cd04301">
    <property type="entry name" value="NAT_SF"/>
    <property type="match status" value="1"/>
</dbReference>
<dbReference type="EC" id="2.3.1.266" evidence="5"/>
<dbReference type="InterPro" id="IPR000182">
    <property type="entry name" value="GNAT_dom"/>
</dbReference>